<dbReference type="GO" id="GO:0070475">
    <property type="term" value="P:rRNA base methylation"/>
    <property type="evidence" value="ECO:0007669"/>
    <property type="project" value="TreeGrafter"/>
</dbReference>
<keyword evidence="5 10" id="KW-0949">S-adenosyl-L-methionine</keyword>
<evidence type="ECO:0000256" key="9">
    <source>
        <dbReference type="NCBIfam" id="TIGR02085"/>
    </source>
</evidence>
<reference evidence="12 13" key="1">
    <citation type="journal article" date="2012" name="J. Bacteriol.">
        <title>Genome Sequence of the Protease-Producing Bacterium Rheinheimera nanhaiensis E407-8T, Isolated from Deep-Sea Sediment of the South China Sea.</title>
        <authorList>
            <person name="Zhang X.-Y."/>
            <person name="Zhang Y.-J."/>
            <person name="Qin Q.-L."/>
            <person name="Xie B.-B."/>
            <person name="Chen X.-L."/>
            <person name="Zhou B.-C."/>
            <person name="Zhang Y.-Z."/>
        </authorList>
    </citation>
    <scope>NUCLEOTIDE SEQUENCE [LARGE SCALE GENOMIC DNA]</scope>
    <source>
        <strain evidence="12 13">E407-8</strain>
    </source>
</reference>
<dbReference type="PANTHER" id="PTHR11061:SF30">
    <property type="entry name" value="TRNA (URACIL(54)-C(5))-METHYLTRANSFERASE"/>
    <property type="match status" value="1"/>
</dbReference>
<keyword evidence="3 10" id="KW-0489">Methyltransferase</keyword>
<feature type="active site" evidence="11">
    <location>
        <position position="338"/>
    </location>
</feature>
<dbReference type="GO" id="GO:0046872">
    <property type="term" value="F:metal ion binding"/>
    <property type="evidence" value="ECO:0007669"/>
    <property type="project" value="UniProtKB-KW"/>
</dbReference>
<evidence type="ECO:0000256" key="11">
    <source>
        <dbReference type="PROSITE-ProRule" id="PRU10015"/>
    </source>
</evidence>
<dbReference type="CDD" id="cd02440">
    <property type="entry name" value="AdoMet_MTases"/>
    <property type="match status" value="1"/>
</dbReference>
<protein>
    <recommendedName>
        <fullName evidence="9">23S rRNA (uracil(747)-C(5))-methyltransferase RlmC</fullName>
        <ecNumber evidence="9">2.1.1.189</ecNumber>
    </recommendedName>
</protein>
<evidence type="ECO:0000313" key="13">
    <source>
        <dbReference type="Proteomes" id="UP000004374"/>
    </source>
</evidence>
<dbReference type="RefSeq" id="WP_008218304.1">
    <property type="nucleotide sequence ID" value="NZ_BAFK01000002.1"/>
</dbReference>
<dbReference type="Pfam" id="PF05958">
    <property type="entry name" value="tRNA_U5-meth_tr"/>
    <property type="match status" value="1"/>
</dbReference>
<dbReference type="GO" id="GO:0070041">
    <property type="term" value="F:rRNA (uridine-C5-)-methyltransferase activity"/>
    <property type="evidence" value="ECO:0007669"/>
    <property type="project" value="TreeGrafter"/>
</dbReference>
<evidence type="ECO:0000256" key="5">
    <source>
        <dbReference type="ARBA" id="ARBA00022691"/>
    </source>
</evidence>
<dbReference type="EC" id="2.1.1.189" evidence="9"/>
<dbReference type="InterPro" id="IPR029063">
    <property type="entry name" value="SAM-dependent_MTases_sf"/>
</dbReference>
<keyword evidence="8" id="KW-0411">Iron-sulfur</keyword>
<evidence type="ECO:0000256" key="1">
    <source>
        <dbReference type="ARBA" id="ARBA00022485"/>
    </source>
</evidence>
<comment type="caution">
    <text evidence="12">The sequence shown here is derived from an EMBL/GenBank/DDBJ whole genome shotgun (WGS) entry which is preliminary data.</text>
</comment>
<organism evidence="12 13">
    <name type="scientific">Rheinheimera nanhaiensis E407-8</name>
    <dbReference type="NCBI Taxonomy" id="562729"/>
    <lineage>
        <taxon>Bacteria</taxon>
        <taxon>Pseudomonadati</taxon>
        <taxon>Pseudomonadota</taxon>
        <taxon>Gammaproteobacteria</taxon>
        <taxon>Chromatiales</taxon>
        <taxon>Chromatiaceae</taxon>
        <taxon>Rheinheimera</taxon>
    </lineage>
</organism>
<dbReference type="PROSITE" id="PS01230">
    <property type="entry name" value="TRMA_1"/>
    <property type="match status" value="1"/>
</dbReference>
<evidence type="ECO:0000256" key="4">
    <source>
        <dbReference type="ARBA" id="ARBA00022679"/>
    </source>
</evidence>
<dbReference type="Gene3D" id="3.40.50.150">
    <property type="entry name" value="Vaccinia Virus protein VP39"/>
    <property type="match status" value="1"/>
</dbReference>
<keyword evidence="4 10" id="KW-0808">Transferase</keyword>
<dbReference type="PANTHER" id="PTHR11061">
    <property type="entry name" value="RNA M5U METHYLTRANSFERASE"/>
    <property type="match status" value="1"/>
</dbReference>
<name>I1DTU5_9GAMM</name>
<evidence type="ECO:0000256" key="6">
    <source>
        <dbReference type="ARBA" id="ARBA00022723"/>
    </source>
</evidence>
<feature type="active site" description="Nucleophile" evidence="10">
    <location>
        <position position="338"/>
    </location>
</feature>
<dbReference type="InterPro" id="IPR010280">
    <property type="entry name" value="U5_MeTrfase_fam"/>
</dbReference>
<accession>I1DTU5</accession>
<proteinExistence type="inferred from homology"/>
<keyword evidence="7" id="KW-0408">Iron</keyword>
<evidence type="ECO:0000256" key="8">
    <source>
        <dbReference type="ARBA" id="ARBA00023014"/>
    </source>
</evidence>
<evidence type="ECO:0000256" key="7">
    <source>
        <dbReference type="ARBA" id="ARBA00023004"/>
    </source>
</evidence>
<evidence type="ECO:0000256" key="2">
    <source>
        <dbReference type="ARBA" id="ARBA00022552"/>
    </source>
</evidence>
<dbReference type="NCBIfam" id="TIGR02085">
    <property type="entry name" value="meth_trns_rumB"/>
    <property type="match status" value="1"/>
</dbReference>
<dbReference type="SUPFAM" id="SSF53335">
    <property type="entry name" value="S-adenosyl-L-methionine-dependent methyltransferases"/>
    <property type="match status" value="1"/>
</dbReference>
<dbReference type="OrthoDB" id="9804590at2"/>
<keyword evidence="13" id="KW-1185">Reference proteome</keyword>
<feature type="binding site" evidence="10">
    <location>
        <position position="245"/>
    </location>
    <ligand>
        <name>S-adenosyl-L-methionine</name>
        <dbReference type="ChEBI" id="CHEBI:59789"/>
    </ligand>
</feature>
<evidence type="ECO:0000256" key="3">
    <source>
        <dbReference type="ARBA" id="ARBA00022603"/>
    </source>
</evidence>
<comment type="similarity">
    <text evidence="10">Belongs to the class I-like SAM-binding methyltransferase superfamily. RNA M5U methyltransferase family.</text>
</comment>
<dbReference type="EMBL" id="BAFK01000002">
    <property type="protein sequence ID" value="GAB57473.1"/>
    <property type="molecule type" value="Genomic_DNA"/>
</dbReference>
<dbReference type="PROSITE" id="PS51687">
    <property type="entry name" value="SAM_MT_RNA_M5U"/>
    <property type="match status" value="1"/>
</dbReference>
<dbReference type="InterPro" id="IPR011825">
    <property type="entry name" value="23SrRNA_MeTrfase_RlmC"/>
</dbReference>
<dbReference type="Gene3D" id="2.40.50.1070">
    <property type="match status" value="1"/>
</dbReference>
<feature type="binding site" evidence="10">
    <location>
        <position position="266"/>
    </location>
    <ligand>
        <name>S-adenosyl-L-methionine</name>
        <dbReference type="ChEBI" id="CHEBI:59789"/>
    </ligand>
</feature>
<keyword evidence="1" id="KW-0004">4Fe-4S</keyword>
<keyword evidence="2" id="KW-0698">rRNA processing</keyword>
<dbReference type="AlphaFoldDB" id="I1DTU5"/>
<feature type="binding site" evidence="10">
    <location>
        <position position="212"/>
    </location>
    <ligand>
        <name>S-adenosyl-L-methionine</name>
        <dbReference type="ChEBI" id="CHEBI:59789"/>
    </ligand>
</feature>
<sequence>MYCAHFAAKRCQSCHWLDKPYAEQLSLKQQHLTALLAPANDVELLSPVASAEQGFRYKAKMVVQGSADAPILGIINAQGEAVDLADCPLYPAAFATAFDLCKAFIRKAKLTPYDINARRGELKYLLLSQSLHSGRFMLRLVLRSKNCLASIEKHLPWLLAQWPELDVCSVNLQPKPAALLEGDEEIVLSVQHQLAEQLNQVPLYLTPQSFFQTQPVVAASLYQTAAQWATELQQEHTFSEIWDLFCGVGGFGLHVATPAQQLVGIEIASNAIASASRSAAELGLSKVNFQALDAGAFANAAAKAPDLLLVNPPRRGLGATLCQDIQRLAPRWLMYSSCNAASLAQDLAQLTDYKLLKVQLFDMLAHSSHYEVLTLLRRNH</sequence>
<dbReference type="Proteomes" id="UP000004374">
    <property type="component" value="Unassembled WGS sequence"/>
</dbReference>
<gene>
    <name evidence="12" type="primary">rumB</name>
    <name evidence="12" type="ORF">RNAN_0441</name>
</gene>
<evidence type="ECO:0000256" key="10">
    <source>
        <dbReference type="PROSITE-ProRule" id="PRU01024"/>
    </source>
</evidence>
<evidence type="ECO:0000313" key="12">
    <source>
        <dbReference type="EMBL" id="GAB57473.1"/>
    </source>
</evidence>
<feature type="binding site" evidence="10">
    <location>
        <position position="311"/>
    </location>
    <ligand>
        <name>S-adenosyl-L-methionine</name>
        <dbReference type="ChEBI" id="CHEBI:59789"/>
    </ligand>
</feature>
<dbReference type="InterPro" id="IPR030390">
    <property type="entry name" value="MeTrfase_TrmA_AS"/>
</dbReference>
<dbReference type="STRING" id="562729.RNAN_0441"/>
<keyword evidence="6" id="KW-0479">Metal-binding</keyword>
<dbReference type="GO" id="GO:0051539">
    <property type="term" value="F:4 iron, 4 sulfur cluster binding"/>
    <property type="evidence" value="ECO:0007669"/>
    <property type="project" value="UniProtKB-KW"/>
</dbReference>